<dbReference type="PROSITE" id="PS50109">
    <property type="entry name" value="HIS_KIN"/>
    <property type="match status" value="1"/>
</dbReference>
<evidence type="ECO:0000256" key="11">
    <source>
        <dbReference type="ARBA" id="ARBA00023136"/>
    </source>
</evidence>
<dbReference type="PANTHER" id="PTHR45436:SF5">
    <property type="entry name" value="SENSOR HISTIDINE KINASE TRCS"/>
    <property type="match status" value="1"/>
</dbReference>
<proteinExistence type="predicted"/>
<dbReference type="InterPro" id="IPR003661">
    <property type="entry name" value="HisK_dim/P_dom"/>
</dbReference>
<evidence type="ECO:0000256" key="8">
    <source>
        <dbReference type="ARBA" id="ARBA00022777"/>
    </source>
</evidence>
<feature type="transmembrane region" description="Helical" evidence="12">
    <location>
        <begin position="155"/>
        <end position="178"/>
    </location>
</feature>
<keyword evidence="7 12" id="KW-0812">Transmembrane</keyword>
<evidence type="ECO:0000259" key="14">
    <source>
        <dbReference type="PROSITE" id="PS50885"/>
    </source>
</evidence>
<keyword evidence="6 15" id="KW-0808">Transferase</keyword>
<dbReference type="RefSeq" id="WP_196836386.1">
    <property type="nucleotide sequence ID" value="NZ_JADOTZ010000001.1"/>
</dbReference>
<evidence type="ECO:0000256" key="5">
    <source>
        <dbReference type="ARBA" id="ARBA00022553"/>
    </source>
</evidence>
<organism evidence="15 16">
    <name type="scientific">Zhihengliuella flava</name>
    <dbReference type="NCBI Taxonomy" id="1285193"/>
    <lineage>
        <taxon>Bacteria</taxon>
        <taxon>Bacillati</taxon>
        <taxon>Actinomycetota</taxon>
        <taxon>Actinomycetes</taxon>
        <taxon>Micrococcales</taxon>
        <taxon>Micrococcaceae</taxon>
        <taxon>Zhihengliuella</taxon>
    </lineage>
</organism>
<dbReference type="Pfam" id="PF02518">
    <property type="entry name" value="HATPase_c"/>
    <property type="match status" value="1"/>
</dbReference>
<evidence type="ECO:0000256" key="4">
    <source>
        <dbReference type="ARBA" id="ARBA00012438"/>
    </source>
</evidence>
<dbReference type="InterPro" id="IPR036097">
    <property type="entry name" value="HisK_dim/P_sf"/>
</dbReference>
<dbReference type="PROSITE" id="PS50885">
    <property type="entry name" value="HAMP"/>
    <property type="match status" value="1"/>
</dbReference>
<dbReference type="InterPro" id="IPR050428">
    <property type="entry name" value="TCS_sensor_his_kinase"/>
</dbReference>
<evidence type="ECO:0000256" key="6">
    <source>
        <dbReference type="ARBA" id="ARBA00022679"/>
    </source>
</evidence>
<dbReference type="GO" id="GO:0005886">
    <property type="term" value="C:plasma membrane"/>
    <property type="evidence" value="ECO:0007669"/>
    <property type="project" value="UniProtKB-SubCell"/>
</dbReference>
<comment type="cofactor">
    <cofactor evidence="2">
        <name>a divalent metal cation</name>
        <dbReference type="ChEBI" id="CHEBI:60240"/>
    </cofactor>
</comment>
<accession>A0A931GF97</accession>
<dbReference type="SUPFAM" id="SSF47384">
    <property type="entry name" value="Homodimeric domain of signal transducing histidine kinase"/>
    <property type="match status" value="1"/>
</dbReference>
<keyword evidence="9 12" id="KW-1133">Transmembrane helix</keyword>
<evidence type="ECO:0000256" key="1">
    <source>
        <dbReference type="ARBA" id="ARBA00000085"/>
    </source>
</evidence>
<dbReference type="InterPro" id="IPR003660">
    <property type="entry name" value="HAMP_dom"/>
</dbReference>
<evidence type="ECO:0000313" key="16">
    <source>
        <dbReference type="Proteomes" id="UP000625033"/>
    </source>
</evidence>
<gene>
    <name evidence="15" type="ORF">IW252_001940</name>
</gene>
<dbReference type="SMART" id="SM00304">
    <property type="entry name" value="HAMP"/>
    <property type="match status" value="1"/>
</dbReference>
<dbReference type="SMART" id="SM00387">
    <property type="entry name" value="HATPase_c"/>
    <property type="match status" value="1"/>
</dbReference>
<evidence type="ECO:0000256" key="12">
    <source>
        <dbReference type="SAM" id="Phobius"/>
    </source>
</evidence>
<dbReference type="SUPFAM" id="SSF55874">
    <property type="entry name" value="ATPase domain of HSP90 chaperone/DNA topoisomerase II/histidine kinase"/>
    <property type="match status" value="1"/>
</dbReference>
<evidence type="ECO:0000313" key="15">
    <source>
        <dbReference type="EMBL" id="MBG6085173.1"/>
    </source>
</evidence>
<evidence type="ECO:0000256" key="2">
    <source>
        <dbReference type="ARBA" id="ARBA00001968"/>
    </source>
</evidence>
<keyword evidence="11 12" id="KW-0472">Membrane</keyword>
<keyword evidence="8 15" id="KW-0418">Kinase</keyword>
<dbReference type="InterPro" id="IPR004358">
    <property type="entry name" value="Sig_transdc_His_kin-like_C"/>
</dbReference>
<evidence type="ECO:0000259" key="13">
    <source>
        <dbReference type="PROSITE" id="PS50109"/>
    </source>
</evidence>
<dbReference type="Proteomes" id="UP000625033">
    <property type="component" value="Unassembled WGS sequence"/>
</dbReference>
<keyword evidence="16" id="KW-1185">Reference proteome</keyword>
<dbReference type="Gene3D" id="1.10.287.130">
    <property type="match status" value="1"/>
</dbReference>
<dbReference type="InterPro" id="IPR005467">
    <property type="entry name" value="His_kinase_dom"/>
</dbReference>
<dbReference type="SMART" id="SM00388">
    <property type="entry name" value="HisKA"/>
    <property type="match status" value="1"/>
</dbReference>
<dbReference type="CDD" id="cd00082">
    <property type="entry name" value="HisKA"/>
    <property type="match status" value="1"/>
</dbReference>
<dbReference type="InterPro" id="IPR003594">
    <property type="entry name" value="HATPase_dom"/>
</dbReference>
<feature type="domain" description="HAMP" evidence="14">
    <location>
        <begin position="179"/>
        <end position="241"/>
    </location>
</feature>
<dbReference type="PANTHER" id="PTHR45436">
    <property type="entry name" value="SENSOR HISTIDINE KINASE YKOH"/>
    <property type="match status" value="1"/>
</dbReference>
<sequence>MSLRARMLMALVAMLALICLVIGLITQTVMRAQLYEQLDTELDNTVQRSLDFQQDHPAQNPLAAPGQASGTLSFLIVGERLGLGGVLDSTTGKQHTASLLSQADQAALLTTGLSRQPQSLNLTIGTYRVAAARIDDSVIISGLPEAGTRATLDRLTFTIIFVSLTGLVATALIGSLIIRRSLRPLERVSALARRVAGQQLDTGRVDVVERVAEYDAVPGTEAGNVGHALNALLDNVDSALAARQASEEKLRRFVGDASHELRTPLASVRGYSELINATEHLSADGQQAMRRVLDQSRRMGKLVDDLLLLARLDNAQSSLTPDRRDGVVDLSRLVVEEAADFRVTAPNHLWDLDVPAEAIETRGDAAQLRQVVANLLSNARKHTPEGTHIHVRLGLEPQAVVFSVTDTGDGIAEEFQPHVFERFTRADAARSGSDGTTGLGLPIVKAIVEAHGGSIELESQPRTDDSAGRTTFTVRLPRSADRG</sequence>
<comment type="caution">
    <text evidence="15">The sequence shown here is derived from an EMBL/GenBank/DDBJ whole genome shotgun (WGS) entry which is preliminary data.</text>
</comment>
<keyword evidence="5" id="KW-0597">Phosphoprotein</keyword>
<dbReference type="FunFam" id="1.10.287.130:FF:000001">
    <property type="entry name" value="Two-component sensor histidine kinase"/>
    <property type="match status" value="1"/>
</dbReference>
<comment type="subcellular location">
    <subcellularLocation>
        <location evidence="3">Cell membrane</location>
    </subcellularLocation>
</comment>
<dbReference type="CDD" id="cd00075">
    <property type="entry name" value="HATPase"/>
    <property type="match status" value="1"/>
</dbReference>
<protein>
    <recommendedName>
        <fullName evidence="4">histidine kinase</fullName>
        <ecNumber evidence="4">2.7.13.3</ecNumber>
    </recommendedName>
</protein>
<feature type="domain" description="Histidine kinase" evidence="13">
    <location>
        <begin position="256"/>
        <end position="480"/>
    </location>
</feature>
<evidence type="ECO:0000256" key="9">
    <source>
        <dbReference type="ARBA" id="ARBA00022989"/>
    </source>
</evidence>
<evidence type="ECO:0000256" key="10">
    <source>
        <dbReference type="ARBA" id="ARBA00023012"/>
    </source>
</evidence>
<dbReference type="AlphaFoldDB" id="A0A931GF97"/>
<dbReference type="Pfam" id="PF00512">
    <property type="entry name" value="HisKA"/>
    <property type="match status" value="1"/>
</dbReference>
<comment type="catalytic activity">
    <reaction evidence="1">
        <text>ATP + protein L-histidine = ADP + protein N-phospho-L-histidine.</text>
        <dbReference type="EC" id="2.7.13.3"/>
    </reaction>
</comment>
<dbReference type="FunFam" id="3.30.565.10:FF:000006">
    <property type="entry name" value="Sensor histidine kinase WalK"/>
    <property type="match status" value="1"/>
</dbReference>
<name>A0A931GF97_9MICC</name>
<dbReference type="EC" id="2.7.13.3" evidence="4"/>
<dbReference type="InterPro" id="IPR036890">
    <property type="entry name" value="HATPase_C_sf"/>
</dbReference>
<dbReference type="GO" id="GO:0005509">
    <property type="term" value="F:calcium ion binding"/>
    <property type="evidence" value="ECO:0007669"/>
    <property type="project" value="UniProtKB-ARBA"/>
</dbReference>
<dbReference type="PRINTS" id="PR00344">
    <property type="entry name" value="BCTRLSENSOR"/>
</dbReference>
<dbReference type="Gene3D" id="6.10.340.10">
    <property type="match status" value="1"/>
</dbReference>
<reference evidence="15" key="1">
    <citation type="submission" date="2020-11" db="EMBL/GenBank/DDBJ databases">
        <title>Sequencing the genomes of 1000 actinobacteria strains.</title>
        <authorList>
            <person name="Klenk H.-P."/>
        </authorList>
    </citation>
    <scope>NUCLEOTIDE SEQUENCE</scope>
    <source>
        <strain evidence="15">DSM 26152</strain>
    </source>
</reference>
<dbReference type="GO" id="GO:0000155">
    <property type="term" value="F:phosphorelay sensor kinase activity"/>
    <property type="evidence" value="ECO:0007669"/>
    <property type="project" value="InterPro"/>
</dbReference>
<keyword evidence="10" id="KW-0902">Two-component regulatory system</keyword>
<evidence type="ECO:0000256" key="7">
    <source>
        <dbReference type="ARBA" id="ARBA00022692"/>
    </source>
</evidence>
<dbReference type="Gene3D" id="3.30.565.10">
    <property type="entry name" value="Histidine kinase-like ATPase, C-terminal domain"/>
    <property type="match status" value="1"/>
</dbReference>
<evidence type="ECO:0000256" key="3">
    <source>
        <dbReference type="ARBA" id="ARBA00004236"/>
    </source>
</evidence>
<dbReference type="EMBL" id="JADOTZ010000001">
    <property type="protein sequence ID" value="MBG6085173.1"/>
    <property type="molecule type" value="Genomic_DNA"/>
</dbReference>